<organism evidence="3 4">
    <name type="scientific">Brachyspira aalborgi</name>
    <dbReference type="NCBI Taxonomy" id="29522"/>
    <lineage>
        <taxon>Bacteria</taxon>
        <taxon>Pseudomonadati</taxon>
        <taxon>Spirochaetota</taxon>
        <taxon>Spirochaetia</taxon>
        <taxon>Brachyspirales</taxon>
        <taxon>Brachyspiraceae</taxon>
        <taxon>Brachyspira</taxon>
    </lineage>
</organism>
<evidence type="ECO:0000256" key="1">
    <source>
        <dbReference type="SAM" id="SignalP"/>
    </source>
</evidence>
<dbReference type="Proteomes" id="UP000322814">
    <property type="component" value="Unassembled WGS sequence"/>
</dbReference>
<reference evidence="4 5" key="1">
    <citation type="journal article" date="1992" name="Lakartidningen">
        <title>[Penicillin V and not amoxicillin is the first choice preparation in acute otitis].</title>
        <authorList>
            <person name="Kamme C."/>
            <person name="Lundgren K."/>
            <person name="Prellner K."/>
        </authorList>
    </citation>
    <scope>NUCLEOTIDE SEQUENCE [LARGE SCALE GENOMIC DNA]</scope>
    <source>
        <strain evidence="3 4">PC3939II</strain>
        <strain evidence="2 5">PC4580III</strain>
    </source>
</reference>
<comment type="caution">
    <text evidence="3">The sequence shown here is derived from an EMBL/GenBank/DDBJ whole genome shotgun (WGS) entry which is preliminary data.</text>
</comment>
<evidence type="ECO:0000313" key="4">
    <source>
        <dbReference type="Proteomes" id="UP000322307"/>
    </source>
</evidence>
<protein>
    <submittedName>
        <fullName evidence="3">Uncharacterized protein</fullName>
    </submittedName>
</protein>
<dbReference type="EMBL" id="SAYB01000005">
    <property type="protein sequence ID" value="TXJ37013.1"/>
    <property type="molecule type" value="Genomic_DNA"/>
</dbReference>
<feature type="signal peptide" evidence="1">
    <location>
        <begin position="1"/>
        <end position="24"/>
    </location>
</feature>
<proteinExistence type="predicted"/>
<dbReference type="EMBL" id="SAYE01000015">
    <property type="protein sequence ID" value="TXJ49189.1"/>
    <property type="molecule type" value="Genomic_DNA"/>
</dbReference>
<name>A0A5C8FHL8_9SPIR</name>
<dbReference type="Proteomes" id="UP000322307">
    <property type="component" value="Unassembled WGS sequence"/>
</dbReference>
<dbReference type="RefSeq" id="WP_147718510.1">
    <property type="nucleotide sequence ID" value="NZ_SAYB01000005.1"/>
</dbReference>
<feature type="chain" id="PRO_5036139394" evidence="1">
    <location>
        <begin position="25"/>
        <end position="131"/>
    </location>
</feature>
<gene>
    <name evidence="2" type="ORF">EPJ78_06690</name>
    <name evidence="3" type="ORF">EPJ84_09430</name>
</gene>
<sequence>MKLKIAIYSFVLLLSMILLNNCTASMLGVPDTFKGYYQSVNTVLDDKTYLFFRVSAGGLTIYLGDDGTTNIKRTEYTSISPYNIIGLDYSYTFETGEMSGFINFNGNLGADIKITAYNTTFTISAYCNKVS</sequence>
<evidence type="ECO:0000313" key="5">
    <source>
        <dbReference type="Proteomes" id="UP000322814"/>
    </source>
</evidence>
<evidence type="ECO:0000313" key="2">
    <source>
        <dbReference type="EMBL" id="TXJ37013.1"/>
    </source>
</evidence>
<evidence type="ECO:0000313" key="3">
    <source>
        <dbReference type="EMBL" id="TXJ49189.1"/>
    </source>
</evidence>
<accession>A0A5C8FHL8</accession>
<keyword evidence="1" id="KW-0732">Signal</keyword>
<reference evidence="3" key="2">
    <citation type="submission" date="2019-01" db="EMBL/GenBank/DDBJ databases">
        <authorList>
            <person name="Thorell K."/>
        </authorList>
    </citation>
    <scope>NUCLEOTIDE SEQUENCE</scope>
    <source>
        <strain evidence="3">PC3939II</strain>
        <strain evidence="2">PC4580III</strain>
    </source>
</reference>
<dbReference type="AlphaFoldDB" id="A0A5C8FHL8"/>